<proteinExistence type="inferred from homology"/>
<evidence type="ECO:0000256" key="6">
    <source>
        <dbReference type="SAM" id="MobiDB-lite"/>
    </source>
</evidence>
<dbReference type="EMBL" id="AM744967">
    <property type="protein sequence ID" value="CAN87171.1"/>
    <property type="molecule type" value="Genomic_DNA"/>
</dbReference>
<evidence type="ECO:0000256" key="5">
    <source>
        <dbReference type="ARBA" id="ARBA00022591"/>
    </source>
</evidence>
<gene>
    <name evidence="7" type="primary">amel</name>
</gene>
<protein>
    <submittedName>
        <fullName evidence="7">Amelogenin</fullName>
    </submittedName>
</protein>
<feature type="region of interest" description="Disordered" evidence="6">
    <location>
        <begin position="23"/>
        <end position="87"/>
    </location>
</feature>
<evidence type="ECO:0000256" key="3">
    <source>
        <dbReference type="ARBA" id="ARBA00022525"/>
    </source>
</evidence>
<dbReference type="InterPro" id="IPR004116">
    <property type="entry name" value="Amelogenin"/>
</dbReference>
<evidence type="ECO:0000256" key="2">
    <source>
        <dbReference type="ARBA" id="ARBA00010383"/>
    </source>
</evidence>
<name>A5PHC7_BALPH</name>
<feature type="non-terminal residue" evidence="7">
    <location>
        <position position="1"/>
    </location>
</feature>
<reference evidence="7" key="1">
    <citation type="journal article" date="2008" name="BMC Genet.">
        <title>A highly polymorphic insertion in the Y-chromosome amelogenin gene can be used for evolutionary biology, population genetics and sexing in Cetacea and Artiodactyla.</title>
        <authorList>
            <person name="Mace M."/>
            <person name="Crouau-Roy B."/>
        </authorList>
    </citation>
    <scope>NUCLEOTIDE SEQUENCE</scope>
</reference>
<evidence type="ECO:0000256" key="1">
    <source>
        <dbReference type="ARBA" id="ARBA00004498"/>
    </source>
</evidence>
<evidence type="ECO:0000256" key="4">
    <source>
        <dbReference type="ARBA" id="ARBA00022530"/>
    </source>
</evidence>
<accession>A5PHC7</accession>
<evidence type="ECO:0000313" key="7">
    <source>
        <dbReference type="EMBL" id="CAN87171.1"/>
    </source>
</evidence>
<dbReference type="GO" id="GO:0030345">
    <property type="term" value="F:structural constituent of tooth enamel"/>
    <property type="evidence" value="ECO:0007669"/>
    <property type="project" value="TreeGrafter"/>
</dbReference>
<organism evidence="7">
    <name type="scientific">Balaenoptera physalus</name>
    <name type="common">Fin whale</name>
    <name type="synonym">Balaena physalus</name>
    <dbReference type="NCBI Taxonomy" id="9770"/>
    <lineage>
        <taxon>Eukaryota</taxon>
        <taxon>Metazoa</taxon>
        <taxon>Chordata</taxon>
        <taxon>Craniata</taxon>
        <taxon>Vertebrata</taxon>
        <taxon>Euteleostomi</taxon>
        <taxon>Mammalia</taxon>
        <taxon>Eutheria</taxon>
        <taxon>Laurasiatheria</taxon>
        <taxon>Artiodactyla</taxon>
        <taxon>Whippomorpha</taxon>
        <taxon>Cetacea</taxon>
        <taxon>Mysticeti</taxon>
        <taxon>Balaenopteridae</taxon>
        <taxon>Balaenoptera</taxon>
    </lineage>
</organism>
<dbReference type="Pfam" id="PF02948">
    <property type="entry name" value="Amelogenin"/>
    <property type="match status" value="1"/>
</dbReference>
<comment type="similarity">
    <text evidence="2">Belongs to the amelogenin family.</text>
</comment>
<feature type="compositionally biased region" description="Low complexity" evidence="6">
    <location>
        <begin position="61"/>
        <end position="78"/>
    </location>
</feature>
<keyword evidence="5" id="KW-0091">Biomineralization</keyword>
<feature type="non-terminal residue" evidence="7">
    <location>
        <position position="114"/>
    </location>
</feature>
<dbReference type="GO" id="GO:0070166">
    <property type="term" value="P:enamel mineralization"/>
    <property type="evidence" value="ECO:0007669"/>
    <property type="project" value="TreeGrafter"/>
</dbReference>
<keyword evidence="3" id="KW-0964">Secreted</keyword>
<feature type="compositionally biased region" description="Low complexity" evidence="6">
    <location>
        <begin position="23"/>
        <end position="41"/>
    </location>
</feature>
<dbReference type="PANTHER" id="PTHR46794:SF2">
    <property type="entry name" value="AMELOGENIN, X ISOFORM"/>
    <property type="match status" value="1"/>
</dbReference>
<keyword evidence="4" id="KW-0272">Extracellular matrix</keyword>
<dbReference type="PANTHER" id="PTHR46794">
    <property type="entry name" value="AMELOGENIN, Y ISOFORM"/>
    <property type="match status" value="1"/>
</dbReference>
<comment type="subcellular location">
    <subcellularLocation>
        <location evidence="1">Secreted</location>
        <location evidence="1">Extracellular space</location>
        <location evidence="1">Extracellular matrix</location>
    </subcellularLocation>
</comment>
<sequence length="114" mass="11998">YPSYGYEPMGGWLHHQIIPVGSQQAALAASSPLPHGASPAARGPPANHGASSWAARTTPRQPHQAHLPAAAQQPVQAQPHPPLLPQPPLPPMFPACSPAPCFLNCLWKLASTDK</sequence>
<dbReference type="SMART" id="SM00818">
    <property type="entry name" value="Amelogenin"/>
    <property type="match status" value="1"/>
</dbReference>
<dbReference type="AlphaFoldDB" id="A5PHC7"/>